<reference evidence="2" key="1">
    <citation type="submission" date="2011-08" db="EMBL/GenBank/DDBJ databases">
        <title>The complete genome of Muricauda ruestringensis DSM 13258.</title>
        <authorList>
            <person name="Lucas S."/>
            <person name="Han J."/>
            <person name="Lapidus A."/>
            <person name="Bruce D."/>
            <person name="Goodwin L."/>
            <person name="Pitluck S."/>
            <person name="Peters L."/>
            <person name="Kyrpides N."/>
            <person name="Mavromatis K."/>
            <person name="Ivanova N."/>
            <person name="Ovchinnikova G."/>
            <person name="Teshima H."/>
            <person name="Detter J.C."/>
            <person name="Tapia R."/>
            <person name="Han C."/>
            <person name="Land M."/>
            <person name="Hauser L."/>
            <person name="Markowitz V."/>
            <person name="Cheng J.-F."/>
            <person name="Hugenholtz P."/>
            <person name="Woyke T."/>
            <person name="Wu D."/>
            <person name="Spring S."/>
            <person name="Schroeder M."/>
            <person name="Brambilla E."/>
            <person name="Klenk H.-P."/>
            <person name="Eisen J.A."/>
        </authorList>
    </citation>
    <scope>NUCLEOTIDE SEQUENCE [LARGE SCALE GENOMIC DNA]</scope>
    <source>
        <strain evidence="2">DSM 13258 / LMG 19739 / B1</strain>
    </source>
</reference>
<evidence type="ECO:0000313" key="1">
    <source>
        <dbReference type="EMBL" id="AEM71299.1"/>
    </source>
</evidence>
<evidence type="ECO:0000313" key="2">
    <source>
        <dbReference type="Proteomes" id="UP000008908"/>
    </source>
</evidence>
<protein>
    <submittedName>
        <fullName evidence="1">Uncharacterized protein</fullName>
    </submittedName>
</protein>
<dbReference type="KEGG" id="mrs:Murru_2260"/>
<organism evidence="1 2">
    <name type="scientific">Allomuricauda ruestringensis (strain DSM 13258 / CIP 107369 / LMG 19739 / B1)</name>
    <name type="common">Muricauda ruestringensis</name>
    <dbReference type="NCBI Taxonomy" id="886377"/>
    <lineage>
        <taxon>Bacteria</taxon>
        <taxon>Pseudomonadati</taxon>
        <taxon>Bacteroidota</taxon>
        <taxon>Flavobacteriia</taxon>
        <taxon>Flavobacteriales</taxon>
        <taxon>Flavobacteriaceae</taxon>
        <taxon>Flagellimonas</taxon>
    </lineage>
</organism>
<accession>G2PMY7</accession>
<gene>
    <name evidence="1" type="ordered locus">Murru_2260</name>
</gene>
<keyword evidence="2" id="KW-1185">Reference proteome</keyword>
<dbReference type="Proteomes" id="UP000008908">
    <property type="component" value="Chromosome"/>
</dbReference>
<reference evidence="1 2" key="2">
    <citation type="journal article" date="2012" name="Stand. Genomic Sci.">
        <title>Complete genome sequence of the facultatively anaerobic, appendaged bacterium Muricauda ruestringensis type strain (B1(T)).</title>
        <authorList>
            <person name="Huntemann M."/>
            <person name="Teshima H."/>
            <person name="Lapidus A."/>
            <person name="Nolan M."/>
            <person name="Lucas S."/>
            <person name="Hammon N."/>
            <person name="Deshpande S."/>
            <person name="Cheng J.F."/>
            <person name="Tapia R."/>
            <person name="Goodwin L.A."/>
            <person name="Pitluck S."/>
            <person name="Liolios K."/>
            <person name="Pagani I."/>
            <person name="Ivanova N."/>
            <person name="Mavromatis K."/>
            <person name="Mikhailova N."/>
            <person name="Pati A."/>
            <person name="Chen A."/>
            <person name="Palaniappan K."/>
            <person name="Land M."/>
            <person name="Hauser L."/>
            <person name="Pan C."/>
            <person name="Brambilla E.M."/>
            <person name="Rohde M."/>
            <person name="Spring S."/>
            <person name="Goker M."/>
            <person name="Detter J.C."/>
            <person name="Bristow J."/>
            <person name="Eisen J.A."/>
            <person name="Markowitz V."/>
            <person name="Hugenholtz P."/>
            <person name="Kyrpides N.C."/>
            <person name="Klenk H.P."/>
            <person name="Woyke T."/>
        </authorList>
    </citation>
    <scope>NUCLEOTIDE SEQUENCE [LARGE SCALE GENOMIC DNA]</scope>
    <source>
        <strain evidence="2">DSM 13258 / LMG 19739 / B1</strain>
    </source>
</reference>
<sequence length="178" mass="20233">MQQLQDVLQNTLPNLSPRVRVAFAGGCARRVFDILLVTNLIPPDLPGQALVILTKYVVDGEFSADEFNHVKDNLGQLIDEAQEQYDDEVYYAMRTIYEAFLCVEQPLMEVVEGVPLELIATASYALPEDAKTAENEEIEWILTALEFAEMQSDDLIRADMFDNLGALPPRWLLQWEIR</sequence>
<dbReference type="AlphaFoldDB" id="G2PMY7"/>
<dbReference type="HOGENOM" id="CLU_1508988_0_0_10"/>
<name>G2PMY7_ALLRU</name>
<proteinExistence type="predicted"/>
<dbReference type="EMBL" id="CP002999">
    <property type="protein sequence ID" value="AEM71299.1"/>
    <property type="molecule type" value="Genomic_DNA"/>
</dbReference>